<evidence type="ECO:0000313" key="5">
    <source>
        <dbReference type="Proteomes" id="UP001430848"/>
    </source>
</evidence>
<accession>A0ABR1P143</accession>
<dbReference type="Pfam" id="PF17171">
    <property type="entry name" value="GST_C_6"/>
    <property type="match status" value="1"/>
</dbReference>
<dbReference type="PANTHER" id="PTHR12289:SF44">
    <property type="entry name" value="OUTER MEMBRANE PROTEIN (SAM35), PUTATIVE (AFU_ORTHOLOGUE AFUA_1G13180)-RELATED"/>
    <property type="match status" value="1"/>
</dbReference>
<evidence type="ECO:0000313" key="4">
    <source>
        <dbReference type="EMBL" id="KAK7723269.1"/>
    </source>
</evidence>
<feature type="domain" description="Metaxin glutathione S-transferase" evidence="2">
    <location>
        <begin position="318"/>
        <end position="386"/>
    </location>
</feature>
<sequence>MTTSTSPSASGTSSTSSNRSWVPPVPAPLQRLFDAVPLVTYGPNQLPYRSPGPSDLPTLHVFITDHDAERGAPSFNPSCLKWQTFLRIAGVKFHLRPSTNHASPTGSLPFLLPALSAITSTTTTTTTAPTNTDRYARLDGRSTRPIPSSRLEVYATQHGALPPPTLTQQAPTPQLQSQARRRQAYQSLLDGPLRTAWLYALYLSPPNEPILRRWYIDPSSRSGLVRDALLRRVRAVAREEVAKSAEATTTAVAADGGGGWKLSGNVGDLLSWALAGTATIDPDRIYADARRALDALETLLYPGAEEEADARPGGEGSGWFFGAPHPTLFDAAVFSYVYLILHGARASSDGSGEGGGGGHTGETWGDDTLRRIVLKCPRLVAHARRILDSYWGDLDDGEWVSLDH</sequence>
<proteinExistence type="predicted"/>
<dbReference type="PANTHER" id="PTHR12289">
    <property type="entry name" value="METAXIN RELATED"/>
    <property type="match status" value="1"/>
</dbReference>
<evidence type="ECO:0008006" key="6">
    <source>
        <dbReference type="Google" id="ProtNLM"/>
    </source>
</evidence>
<feature type="domain" description="Thioredoxin-like fold" evidence="3">
    <location>
        <begin position="77"/>
        <end position="114"/>
    </location>
</feature>
<comment type="caution">
    <text evidence="4">The sequence shown here is derived from an EMBL/GenBank/DDBJ whole genome shotgun (WGS) entry which is preliminary data.</text>
</comment>
<protein>
    <recommendedName>
        <fullName evidence="6">Thioredoxin-like fold domain-containing protein</fullName>
    </recommendedName>
</protein>
<dbReference type="Proteomes" id="UP001430848">
    <property type="component" value="Unassembled WGS sequence"/>
</dbReference>
<gene>
    <name evidence="4" type="ORF">SLS63_008922</name>
</gene>
<feature type="compositionally biased region" description="Low complexity" evidence="1">
    <location>
        <begin position="1"/>
        <end position="20"/>
    </location>
</feature>
<feature type="region of interest" description="Disordered" evidence="1">
    <location>
        <begin position="1"/>
        <end position="22"/>
    </location>
</feature>
<evidence type="ECO:0000259" key="2">
    <source>
        <dbReference type="Pfam" id="PF17171"/>
    </source>
</evidence>
<dbReference type="EMBL" id="JAKNSF020000061">
    <property type="protein sequence ID" value="KAK7723269.1"/>
    <property type="molecule type" value="Genomic_DNA"/>
</dbReference>
<dbReference type="Pfam" id="PF17172">
    <property type="entry name" value="GST_N_4"/>
    <property type="match status" value="1"/>
</dbReference>
<dbReference type="InterPro" id="IPR050931">
    <property type="entry name" value="Mito_Protein_Transport_Metaxin"/>
</dbReference>
<keyword evidence="5" id="KW-1185">Reference proteome</keyword>
<dbReference type="InterPro" id="IPR033468">
    <property type="entry name" value="Metaxin_GST"/>
</dbReference>
<organism evidence="4 5">
    <name type="scientific">Diaporthe eres</name>
    <name type="common">Phomopsis oblonga</name>
    <dbReference type="NCBI Taxonomy" id="83184"/>
    <lineage>
        <taxon>Eukaryota</taxon>
        <taxon>Fungi</taxon>
        <taxon>Dikarya</taxon>
        <taxon>Ascomycota</taxon>
        <taxon>Pezizomycotina</taxon>
        <taxon>Sordariomycetes</taxon>
        <taxon>Sordariomycetidae</taxon>
        <taxon>Diaporthales</taxon>
        <taxon>Diaporthaceae</taxon>
        <taxon>Diaporthe</taxon>
        <taxon>Diaporthe eres species complex</taxon>
    </lineage>
</organism>
<evidence type="ECO:0000256" key="1">
    <source>
        <dbReference type="SAM" id="MobiDB-lite"/>
    </source>
</evidence>
<reference evidence="4 5" key="1">
    <citation type="submission" date="2024-02" db="EMBL/GenBank/DDBJ databases">
        <title>De novo assembly and annotation of 12 fungi associated with fruit tree decline syndrome in Ontario, Canada.</title>
        <authorList>
            <person name="Sulman M."/>
            <person name="Ellouze W."/>
            <person name="Ilyukhin E."/>
        </authorList>
    </citation>
    <scope>NUCLEOTIDE SEQUENCE [LARGE SCALE GENOMIC DNA]</scope>
    <source>
        <strain evidence="4 5">M169</strain>
    </source>
</reference>
<dbReference type="InterPro" id="IPR012336">
    <property type="entry name" value="Thioredoxin-like_fold"/>
</dbReference>
<evidence type="ECO:0000259" key="3">
    <source>
        <dbReference type="Pfam" id="PF17172"/>
    </source>
</evidence>
<name>A0ABR1P143_DIAER</name>